<evidence type="ECO:0000313" key="1">
    <source>
        <dbReference type="EMBL" id="ELZ06805.1"/>
    </source>
</evidence>
<name>M0B7L0_9EURY</name>
<gene>
    <name evidence="1" type="ORF">C480_07237</name>
</gene>
<keyword evidence="2" id="KW-1185">Reference proteome</keyword>
<accession>M0B7L0</accession>
<dbReference type="AlphaFoldDB" id="M0B7L0"/>
<dbReference type="EMBL" id="AOIP01000016">
    <property type="protein sequence ID" value="ELZ06805.1"/>
    <property type="molecule type" value="Genomic_DNA"/>
</dbReference>
<dbReference type="OrthoDB" id="78091at2157"/>
<dbReference type="PATRIC" id="fig|1227491.4.peg.1491"/>
<proteinExistence type="predicted"/>
<dbReference type="RefSeq" id="WP_006664947.1">
    <property type="nucleotide sequence ID" value="NZ_AOIP01000016.1"/>
</dbReference>
<organism evidence="1 2">
    <name type="scientific">Natrialba aegyptia DSM 13077</name>
    <dbReference type="NCBI Taxonomy" id="1227491"/>
    <lineage>
        <taxon>Archaea</taxon>
        <taxon>Methanobacteriati</taxon>
        <taxon>Methanobacteriota</taxon>
        <taxon>Stenosarchaea group</taxon>
        <taxon>Halobacteria</taxon>
        <taxon>Halobacteriales</taxon>
        <taxon>Natrialbaceae</taxon>
        <taxon>Natrialba</taxon>
    </lineage>
</organism>
<reference evidence="1 2" key="1">
    <citation type="journal article" date="2014" name="PLoS Genet.">
        <title>Phylogenetically driven sequencing of extremely halophilic archaea reveals strategies for static and dynamic osmo-response.</title>
        <authorList>
            <person name="Becker E.A."/>
            <person name="Seitzer P.M."/>
            <person name="Tritt A."/>
            <person name="Larsen D."/>
            <person name="Krusor M."/>
            <person name="Yao A.I."/>
            <person name="Wu D."/>
            <person name="Madern D."/>
            <person name="Eisen J.A."/>
            <person name="Darling A.E."/>
            <person name="Facciotti M.T."/>
        </authorList>
    </citation>
    <scope>NUCLEOTIDE SEQUENCE [LARGE SCALE GENOMIC DNA]</scope>
    <source>
        <strain evidence="1 2">DSM 13077</strain>
    </source>
</reference>
<dbReference type="Proteomes" id="UP000011591">
    <property type="component" value="Unassembled WGS sequence"/>
</dbReference>
<sequence length="443" mass="51728">MSKTSRSALAETVQRDLIAYLRSGRTINQQAVTERLDSTGLSISDFDRLKRIHFTLSEPVRDYLDELPERLRRVRTASNVEREQVRGEVRGAVDWGQTYRARYAENPDDRSKFVTRSPYTEYQLPENVLLKTLLSILAETVKTDISAIDQSWRRDVWSDANAEAFVRRISQNIHLDRINADEDTPIEASHLEAARRSRQPLYYEAYELYQLYDRLLNNEFDEPRVREILFETLFVPDTATLFELACVFRLLRSLEDEYEVALHTIEAGSGAIAELRTDRWQIEVYHDETGPLTFNERLPEDPMDEYLRRYERVLDRHRNFLGRKSHRPLYQGRPDLIMVVNERKDADKTPRKILLGEFKHSSSESVFSDAVQEIFEYLEYARPEEAASRRWDTDEYLVDEDSIDFEGVIVTDGHQPEGPRDDLVHLAYQSIAESVEPGDILDL</sequence>
<comment type="caution">
    <text evidence="1">The sequence shown here is derived from an EMBL/GenBank/DDBJ whole genome shotgun (WGS) entry which is preliminary data.</text>
</comment>
<protein>
    <submittedName>
        <fullName evidence="1">Uncharacterized protein</fullName>
    </submittedName>
</protein>
<evidence type="ECO:0000313" key="2">
    <source>
        <dbReference type="Proteomes" id="UP000011591"/>
    </source>
</evidence>